<dbReference type="PANTHER" id="PTHR30026">
    <property type="entry name" value="OUTER MEMBRANE PROTEIN TOLC"/>
    <property type="match status" value="1"/>
</dbReference>
<keyword evidence="4" id="KW-1134">Transmembrane beta strand</keyword>
<dbReference type="Proteomes" id="UP000199153">
    <property type="component" value="Unassembled WGS sequence"/>
</dbReference>
<name>A0A1I5B4N8_9FLAO</name>
<dbReference type="SUPFAM" id="SSF56954">
    <property type="entry name" value="Outer membrane efflux proteins (OEP)"/>
    <property type="match status" value="1"/>
</dbReference>
<dbReference type="STRING" id="287099.SAMN05660413_02172"/>
<keyword evidence="7" id="KW-0998">Cell outer membrane</keyword>
<gene>
    <name evidence="8" type="ORF">SAMN05660413_02172</name>
</gene>
<evidence type="ECO:0000256" key="1">
    <source>
        <dbReference type="ARBA" id="ARBA00004442"/>
    </source>
</evidence>
<evidence type="ECO:0000313" key="9">
    <source>
        <dbReference type="Proteomes" id="UP000199153"/>
    </source>
</evidence>
<dbReference type="InterPro" id="IPR051906">
    <property type="entry name" value="TolC-like"/>
</dbReference>
<dbReference type="Pfam" id="PF02321">
    <property type="entry name" value="OEP"/>
    <property type="match status" value="1"/>
</dbReference>
<evidence type="ECO:0000313" key="8">
    <source>
        <dbReference type="EMBL" id="SFN69653.1"/>
    </source>
</evidence>
<dbReference type="Gene3D" id="1.20.1600.10">
    <property type="entry name" value="Outer membrane efflux proteins (OEP)"/>
    <property type="match status" value="1"/>
</dbReference>
<sequence>MLIFSQVGPSWAQEFETKKILTFEEYIDLVKANHPVARQAENQLEIGDADVQQARGAFDPKIFNNTKQKNFKGTKYYSIIESGLKIPTWFGIELQGGYDLNEGAYLNPQNVTPADGLWYGGISVSLGEGLFIDERRAELRKAQLFRKMTEMERELMLSELIYEAGKAYWKWFESYSVMQTYEEAIEIAEERYEGVRRSSLAGEVAAIDTTEARIQVQNNRIGFNEARLEFENASELISVYLWLEGVTPLEIAEGTIPAYQEATGVPIDEQFLGETEALIEQHPKLRRSGFKVDQLEIDRRWSREQLKPELNLKYNILTESIDEIPSAEYSMNNYNFGLEFEMPLFLRKERGKLKLANLKIADARLDLENYRANLKYKAKAALNEWKTSNEQLNIYRETVENTRRLLEGERRMFMAGESSLFMVNSRQMSYINAQIKFFEYISKNRIARLKTFYRFGLIGE</sequence>
<dbReference type="GO" id="GO:0015562">
    <property type="term" value="F:efflux transmembrane transporter activity"/>
    <property type="evidence" value="ECO:0007669"/>
    <property type="project" value="InterPro"/>
</dbReference>
<keyword evidence="6" id="KW-0472">Membrane</keyword>
<keyword evidence="5" id="KW-0812">Transmembrane</keyword>
<dbReference type="GO" id="GO:1990281">
    <property type="term" value="C:efflux pump complex"/>
    <property type="evidence" value="ECO:0007669"/>
    <property type="project" value="TreeGrafter"/>
</dbReference>
<evidence type="ECO:0000256" key="7">
    <source>
        <dbReference type="ARBA" id="ARBA00023237"/>
    </source>
</evidence>
<comment type="subcellular location">
    <subcellularLocation>
        <location evidence="1">Cell outer membrane</location>
    </subcellularLocation>
</comment>
<dbReference type="GO" id="GO:0015288">
    <property type="term" value="F:porin activity"/>
    <property type="evidence" value="ECO:0007669"/>
    <property type="project" value="TreeGrafter"/>
</dbReference>
<keyword evidence="3" id="KW-0813">Transport</keyword>
<accession>A0A1I5B4N8</accession>
<protein>
    <submittedName>
        <fullName evidence="8">Outer membrane protein TolC</fullName>
    </submittedName>
</protein>
<dbReference type="InterPro" id="IPR003423">
    <property type="entry name" value="OMP_efflux"/>
</dbReference>
<keyword evidence="9" id="KW-1185">Reference proteome</keyword>
<evidence type="ECO:0000256" key="4">
    <source>
        <dbReference type="ARBA" id="ARBA00022452"/>
    </source>
</evidence>
<evidence type="ECO:0000256" key="3">
    <source>
        <dbReference type="ARBA" id="ARBA00022448"/>
    </source>
</evidence>
<dbReference type="EMBL" id="FOVL01000013">
    <property type="protein sequence ID" value="SFN69653.1"/>
    <property type="molecule type" value="Genomic_DNA"/>
</dbReference>
<evidence type="ECO:0000256" key="6">
    <source>
        <dbReference type="ARBA" id="ARBA00023136"/>
    </source>
</evidence>
<organism evidence="8 9">
    <name type="scientific">Salegentibacter flavus</name>
    <dbReference type="NCBI Taxonomy" id="287099"/>
    <lineage>
        <taxon>Bacteria</taxon>
        <taxon>Pseudomonadati</taxon>
        <taxon>Bacteroidota</taxon>
        <taxon>Flavobacteriia</taxon>
        <taxon>Flavobacteriales</taxon>
        <taxon>Flavobacteriaceae</taxon>
        <taxon>Salegentibacter</taxon>
    </lineage>
</organism>
<evidence type="ECO:0000256" key="5">
    <source>
        <dbReference type="ARBA" id="ARBA00022692"/>
    </source>
</evidence>
<dbReference type="RefSeq" id="WP_175494793.1">
    <property type="nucleotide sequence ID" value="NZ_FOVL01000013.1"/>
</dbReference>
<dbReference type="GO" id="GO:0009279">
    <property type="term" value="C:cell outer membrane"/>
    <property type="evidence" value="ECO:0007669"/>
    <property type="project" value="UniProtKB-SubCell"/>
</dbReference>
<evidence type="ECO:0000256" key="2">
    <source>
        <dbReference type="ARBA" id="ARBA00007613"/>
    </source>
</evidence>
<dbReference type="AlphaFoldDB" id="A0A1I5B4N8"/>
<dbReference type="PANTHER" id="PTHR30026:SF20">
    <property type="entry name" value="OUTER MEMBRANE PROTEIN TOLC"/>
    <property type="match status" value="1"/>
</dbReference>
<reference evidence="8 9" key="1">
    <citation type="submission" date="2016-10" db="EMBL/GenBank/DDBJ databases">
        <authorList>
            <person name="de Groot N.N."/>
        </authorList>
    </citation>
    <scope>NUCLEOTIDE SEQUENCE [LARGE SCALE GENOMIC DNA]</scope>
    <source>
        <strain evidence="8 9">DSM 17794</strain>
    </source>
</reference>
<comment type="similarity">
    <text evidence="2">Belongs to the outer membrane factor (OMF) (TC 1.B.17) family.</text>
</comment>
<proteinExistence type="inferred from homology"/>